<dbReference type="PROSITE" id="PS50883">
    <property type="entry name" value="EAL"/>
    <property type="match status" value="1"/>
</dbReference>
<dbReference type="InterPro" id="IPR050706">
    <property type="entry name" value="Cyclic-di-GMP_PDE-like"/>
</dbReference>
<comment type="caution">
    <text evidence="2">The sequence shown here is derived from an EMBL/GenBank/DDBJ whole genome shotgun (WGS) entry which is preliminary data.</text>
</comment>
<feature type="domain" description="EAL" evidence="1">
    <location>
        <begin position="21"/>
        <end position="265"/>
    </location>
</feature>
<dbReference type="SUPFAM" id="SSF141868">
    <property type="entry name" value="EAL domain-like"/>
    <property type="match status" value="1"/>
</dbReference>
<dbReference type="InterPro" id="IPR001633">
    <property type="entry name" value="EAL_dom"/>
</dbReference>
<dbReference type="Proteomes" id="UP001617669">
    <property type="component" value="Unassembled WGS sequence"/>
</dbReference>
<sequence>MNAFNQSEMGALLLEREVEPRDLPPHELLDVVMARQFGTDYQPIVDVQSTEMLGYQAHAHFWARNGRPLDAHKLQTNLRKNPLLLFHLELELKKLQIAKFPGEGWLMLNLDMESFFAGGEDTTNPFLALFGEHAWSEREIVINVMQHHSMHDAFRIHHMMDLLQQSGTSVALEDAGLSWGMFSLSAFLDAVIVKFSSRALLELDGKAAQAMVDWLVSAARKIGVQTLMTDVDTCAALDWARKMRVDCVQGRLFSKHNLHVHSLLN</sequence>
<accession>A0ABW8GMK3</accession>
<dbReference type="RefSeq" id="WP_400881260.1">
    <property type="nucleotide sequence ID" value="NZ_JBIWXY010000001.1"/>
</dbReference>
<reference evidence="2 3" key="1">
    <citation type="submission" date="2024-11" db="EMBL/GenBank/DDBJ databases">
        <authorList>
            <person name="Kaparullina E.N."/>
            <person name="Delegan Y.A."/>
            <person name="Doronina N.V."/>
        </authorList>
    </citation>
    <scope>NUCLEOTIDE SEQUENCE [LARGE SCALE GENOMIC DNA]</scope>
    <source>
        <strain evidence="2 3">7sh_L</strain>
    </source>
</reference>
<gene>
    <name evidence="2" type="ORF">ACIKP9_07900</name>
</gene>
<evidence type="ECO:0000313" key="2">
    <source>
        <dbReference type="EMBL" id="MFJ5446148.1"/>
    </source>
</evidence>
<keyword evidence="3" id="KW-1185">Reference proteome</keyword>
<dbReference type="Gene3D" id="3.20.20.450">
    <property type="entry name" value="EAL domain"/>
    <property type="match status" value="1"/>
</dbReference>
<protein>
    <submittedName>
        <fullName evidence="2">EAL domain-containing protein</fullName>
    </submittedName>
</protein>
<dbReference type="InterPro" id="IPR035919">
    <property type="entry name" value="EAL_sf"/>
</dbReference>
<proteinExistence type="predicted"/>
<evidence type="ECO:0000259" key="1">
    <source>
        <dbReference type="PROSITE" id="PS50883"/>
    </source>
</evidence>
<name>A0ABW8GMK3_9PROT</name>
<dbReference type="SMART" id="SM00052">
    <property type="entry name" value="EAL"/>
    <property type="match status" value="1"/>
</dbReference>
<dbReference type="PANTHER" id="PTHR33121">
    <property type="entry name" value="CYCLIC DI-GMP PHOSPHODIESTERASE PDEF"/>
    <property type="match status" value="1"/>
</dbReference>
<dbReference type="PANTHER" id="PTHR33121:SF70">
    <property type="entry name" value="SIGNALING PROTEIN YKOW"/>
    <property type="match status" value="1"/>
</dbReference>
<organism evidence="2 3">
    <name type="scientific">Methylobacillus methanolivorans</name>
    <dbReference type="NCBI Taxonomy" id="1848927"/>
    <lineage>
        <taxon>Bacteria</taxon>
        <taxon>Pseudomonadati</taxon>
        <taxon>Pseudomonadota</taxon>
        <taxon>Betaproteobacteria</taxon>
        <taxon>Nitrosomonadales</taxon>
        <taxon>Methylophilaceae</taxon>
        <taxon>Methylobacillus</taxon>
    </lineage>
</organism>
<dbReference type="EMBL" id="JBIWXY010000001">
    <property type="protein sequence ID" value="MFJ5446148.1"/>
    <property type="molecule type" value="Genomic_DNA"/>
</dbReference>
<dbReference type="Pfam" id="PF00563">
    <property type="entry name" value="EAL"/>
    <property type="match status" value="1"/>
</dbReference>
<evidence type="ECO:0000313" key="3">
    <source>
        <dbReference type="Proteomes" id="UP001617669"/>
    </source>
</evidence>